<dbReference type="Pfam" id="PF00400">
    <property type="entry name" value="WD40"/>
    <property type="match status" value="5"/>
</dbReference>
<dbReference type="InterPro" id="IPR001680">
    <property type="entry name" value="WD40_rpt"/>
</dbReference>
<name>A0A0D0AU59_9AGAM</name>
<dbReference type="InterPro" id="IPR019775">
    <property type="entry name" value="WD40_repeat_CS"/>
</dbReference>
<dbReference type="InterPro" id="IPR020472">
    <property type="entry name" value="WD40_PAC1"/>
</dbReference>
<dbReference type="InterPro" id="IPR036322">
    <property type="entry name" value="WD40_repeat_dom_sf"/>
</dbReference>
<dbReference type="PANTHER" id="PTHR10622:SF10">
    <property type="entry name" value="HET DOMAIN-CONTAINING PROTEIN"/>
    <property type="match status" value="1"/>
</dbReference>
<dbReference type="EMBL" id="KN835176">
    <property type="protein sequence ID" value="KIK45231.1"/>
    <property type="molecule type" value="Genomic_DNA"/>
</dbReference>
<dbReference type="SMART" id="SM00320">
    <property type="entry name" value="WD40"/>
    <property type="match status" value="7"/>
</dbReference>
<gene>
    <name evidence="5" type="ORF">CY34DRAFT_801853</name>
</gene>
<dbReference type="PRINTS" id="PR00320">
    <property type="entry name" value="GPROTEINBRPT"/>
</dbReference>
<protein>
    <recommendedName>
        <fullName evidence="4">Heterokaryon incompatibility domain-containing protein</fullName>
    </recommendedName>
</protein>
<dbReference type="Gene3D" id="2.130.10.10">
    <property type="entry name" value="YVTN repeat-like/Quinoprotein amine dehydrogenase"/>
    <property type="match status" value="2"/>
</dbReference>
<dbReference type="OrthoDB" id="5122891at2759"/>
<keyword evidence="1 3" id="KW-0853">WD repeat</keyword>
<sequence>MSASDVNQDFGPELSILHLPDEPNFSLPPSKFFVGHTDPITSVALFPDSKMIISGSYDRRIRLWDVGSGKESGEPLRGHKITVSVVAVSPDGTMFVSGGGDGRILIWNITTRNLAIEPIQAHSSKIDSISFSPDSTIIASLAGTKIKLWNVRTAQLIMDIESPSHERQIAFSPEGGRIAAVSHMAPDEQMLRIWDAKTGKPAGVSPIAGHTGGLLSVAWFPNGQRLVTASFDRTIRLWISETGCQVGHSLGGQASWMANQVAVSSDGKLIAALCGVDSIRLWNAITLDQIKTVLQHVEPVLCMVVSADVRFIASGCGDNKVCLWNIEGITQRKYNSEPLPTLEPENQQDLAPDSSLSNQFPMNLMYPEIQSSPEHTVSQAVITTHGPLPLQPPATAKEDADPVASPAEHSHIRKWWRQPLNFWNARKPLSSPWRITEIEPCSDQTENISTNEGQSPAQDVLDEFNRYVMNDIPIRLIYLPTMELVGRNFVKTHFQDRIKEITEDLIAETQARTVPPSTREKVIPTLVWRKVEYGIFSHRWLDTGEPSYQEMMEKKLSRTSNSGHLSSDVMSRLKEGCRALHISRNPSENEAQSPGYKKLQKCCEEARRLDLHFVWSDTCCIDKNSSAELDESIRSMFRWYRNSSVCITYLGGTTVIEDLKSEEWFTRGWTLQELLASRKIKFFNKDWQRLTEQDDDKEDDTPLMTVLQEVTGIPESDLIDFWPVPRYVDKRMTWAAQRKTTRAEDVAYSLMGLFDVSLQIAYGEGGERAFGRLIEAIMQGGGDSSVLNWAGAPAKHHASFAIPASPASFVGHPDIVTIGRLDLMLTSRGLRIPLVILPLEMPKPEFISRPVINPNFRCPHHDIGEVRIDSRGYEFSAVLRQYALGVFHYIPAEDSANPGLPKQVAAYLLERREVEAKPDYPLGLSRLYRSFEDGWRRIPTGFIYLELPGVPDFASLLYVSRTCLETVYL</sequence>
<accession>A0A0D0AU59</accession>
<evidence type="ECO:0000256" key="1">
    <source>
        <dbReference type="ARBA" id="ARBA00022574"/>
    </source>
</evidence>
<proteinExistence type="predicted"/>
<dbReference type="InterPro" id="IPR015943">
    <property type="entry name" value="WD40/YVTN_repeat-like_dom_sf"/>
</dbReference>
<evidence type="ECO:0000313" key="5">
    <source>
        <dbReference type="EMBL" id="KIK45231.1"/>
    </source>
</evidence>
<reference evidence="5 6" key="1">
    <citation type="submission" date="2014-04" db="EMBL/GenBank/DDBJ databases">
        <authorList>
            <consortium name="DOE Joint Genome Institute"/>
            <person name="Kuo A."/>
            <person name="Ruytinx J."/>
            <person name="Rineau F."/>
            <person name="Colpaert J."/>
            <person name="Kohler A."/>
            <person name="Nagy L.G."/>
            <person name="Floudas D."/>
            <person name="Copeland A."/>
            <person name="Barry K.W."/>
            <person name="Cichocki N."/>
            <person name="Veneault-Fourrey C."/>
            <person name="LaButti K."/>
            <person name="Lindquist E.A."/>
            <person name="Lipzen A."/>
            <person name="Lundell T."/>
            <person name="Morin E."/>
            <person name="Murat C."/>
            <person name="Sun H."/>
            <person name="Tunlid A."/>
            <person name="Henrissat B."/>
            <person name="Grigoriev I.V."/>
            <person name="Hibbett D.S."/>
            <person name="Martin F."/>
            <person name="Nordberg H.P."/>
            <person name="Cantor M.N."/>
            <person name="Hua S.X."/>
        </authorList>
    </citation>
    <scope>NUCLEOTIDE SEQUENCE [LARGE SCALE GENOMIC DNA]</scope>
    <source>
        <strain evidence="5 6">UH-Slu-Lm8-n1</strain>
    </source>
</reference>
<feature type="repeat" description="WD" evidence="3">
    <location>
        <begin position="293"/>
        <end position="327"/>
    </location>
</feature>
<evidence type="ECO:0000256" key="2">
    <source>
        <dbReference type="ARBA" id="ARBA00022737"/>
    </source>
</evidence>
<reference evidence="6" key="2">
    <citation type="submission" date="2015-01" db="EMBL/GenBank/DDBJ databases">
        <title>Evolutionary Origins and Diversification of the Mycorrhizal Mutualists.</title>
        <authorList>
            <consortium name="DOE Joint Genome Institute"/>
            <consortium name="Mycorrhizal Genomics Consortium"/>
            <person name="Kohler A."/>
            <person name="Kuo A."/>
            <person name="Nagy L.G."/>
            <person name="Floudas D."/>
            <person name="Copeland A."/>
            <person name="Barry K.W."/>
            <person name="Cichocki N."/>
            <person name="Veneault-Fourrey C."/>
            <person name="LaButti K."/>
            <person name="Lindquist E.A."/>
            <person name="Lipzen A."/>
            <person name="Lundell T."/>
            <person name="Morin E."/>
            <person name="Murat C."/>
            <person name="Riley R."/>
            <person name="Ohm R."/>
            <person name="Sun H."/>
            <person name="Tunlid A."/>
            <person name="Henrissat B."/>
            <person name="Grigoriev I.V."/>
            <person name="Hibbett D.S."/>
            <person name="Martin F."/>
        </authorList>
    </citation>
    <scope>NUCLEOTIDE SEQUENCE [LARGE SCALE GENOMIC DNA]</scope>
    <source>
        <strain evidence="6">UH-Slu-Lm8-n1</strain>
    </source>
</reference>
<feature type="repeat" description="WD" evidence="3">
    <location>
        <begin position="207"/>
        <end position="238"/>
    </location>
</feature>
<dbReference type="STRING" id="930992.A0A0D0AU59"/>
<dbReference type="PANTHER" id="PTHR10622">
    <property type="entry name" value="HET DOMAIN-CONTAINING PROTEIN"/>
    <property type="match status" value="1"/>
</dbReference>
<dbReference type="HOGENOM" id="CLU_317355_0_0_1"/>
<feature type="repeat" description="WD" evidence="3">
    <location>
        <begin position="33"/>
        <end position="74"/>
    </location>
</feature>
<keyword evidence="2" id="KW-0677">Repeat</keyword>
<keyword evidence="6" id="KW-1185">Reference proteome</keyword>
<dbReference type="InterPro" id="IPR010730">
    <property type="entry name" value="HET"/>
</dbReference>
<feature type="repeat" description="WD" evidence="3">
    <location>
        <begin position="76"/>
        <end position="117"/>
    </location>
</feature>
<feature type="repeat" description="WD" evidence="3">
    <location>
        <begin position="119"/>
        <end position="159"/>
    </location>
</feature>
<dbReference type="PROSITE" id="PS50294">
    <property type="entry name" value="WD_REPEATS_REGION"/>
    <property type="match status" value="4"/>
</dbReference>
<feature type="domain" description="Heterokaryon incompatibility" evidence="4">
    <location>
        <begin position="591"/>
        <end position="654"/>
    </location>
</feature>
<dbReference type="CDD" id="cd00200">
    <property type="entry name" value="WD40"/>
    <property type="match status" value="1"/>
</dbReference>
<dbReference type="AlphaFoldDB" id="A0A0D0AU59"/>
<evidence type="ECO:0000259" key="4">
    <source>
        <dbReference type="Pfam" id="PF06985"/>
    </source>
</evidence>
<dbReference type="InParanoid" id="A0A0D0AU59"/>
<organism evidence="5 6">
    <name type="scientific">Suillus luteus UH-Slu-Lm8-n1</name>
    <dbReference type="NCBI Taxonomy" id="930992"/>
    <lineage>
        <taxon>Eukaryota</taxon>
        <taxon>Fungi</taxon>
        <taxon>Dikarya</taxon>
        <taxon>Basidiomycota</taxon>
        <taxon>Agaricomycotina</taxon>
        <taxon>Agaricomycetes</taxon>
        <taxon>Agaricomycetidae</taxon>
        <taxon>Boletales</taxon>
        <taxon>Suillineae</taxon>
        <taxon>Suillaceae</taxon>
        <taxon>Suillus</taxon>
    </lineage>
</organism>
<dbReference type="Proteomes" id="UP000054485">
    <property type="component" value="Unassembled WGS sequence"/>
</dbReference>
<evidence type="ECO:0000256" key="3">
    <source>
        <dbReference type="PROSITE-ProRule" id="PRU00221"/>
    </source>
</evidence>
<dbReference type="SUPFAM" id="SSF50978">
    <property type="entry name" value="WD40 repeat-like"/>
    <property type="match status" value="1"/>
</dbReference>
<dbReference type="PROSITE" id="PS50082">
    <property type="entry name" value="WD_REPEATS_2"/>
    <property type="match status" value="5"/>
</dbReference>
<evidence type="ECO:0000313" key="6">
    <source>
        <dbReference type="Proteomes" id="UP000054485"/>
    </source>
</evidence>
<dbReference type="PROSITE" id="PS00678">
    <property type="entry name" value="WD_REPEATS_1"/>
    <property type="match status" value="2"/>
</dbReference>
<dbReference type="Pfam" id="PF06985">
    <property type="entry name" value="HET"/>
    <property type="match status" value="1"/>
</dbReference>